<name>A0ABV8ZZP6_9NEIS</name>
<sequence length="443" mass="47986">MNKQAWRICAALILACGLAPAQAAAPDKAAGTYVPADEDWLPSSLVLLPSGQFEWFIKGSGARTVRGDWTRGRGRIVLRAAAGGEAPAYRQLPYASGRFMAADRYDEAMMTVAVLAAGRMGVAGTEALLEDDQGRQVEAEATRTPGYLIAWQPKAWGAWRKVGLRLAGSGQAWQWFEVDAAGRTERAAGFELSNADAVQPLFRQAELEIQADGGLTMPKPAPEIPVRSVLRYRKLDRPLTAAQLAGHYRMESRTESELALQADGQASWSLLASRAYYLEGRWRVSNGLVTVEAQLPAQAPKYRLMSDGEMNVRQPATARQLIAIVGQPRVGGAAGIEVRFEAAGKTLGQAVSNASGDAILDWDGKADDWTRVALRRQGSADAWTWLEVPAARRADRLLAIAVDDLGLSRPAIPSLIFGLGEDGGLLLREPLSFGLEKYFKTKK</sequence>
<reference evidence="3" key="1">
    <citation type="journal article" date="2019" name="Int. J. Syst. Evol. Microbiol.">
        <title>The Global Catalogue of Microorganisms (GCM) 10K type strain sequencing project: providing services to taxonomists for standard genome sequencing and annotation.</title>
        <authorList>
            <consortium name="The Broad Institute Genomics Platform"/>
            <consortium name="The Broad Institute Genome Sequencing Center for Infectious Disease"/>
            <person name="Wu L."/>
            <person name="Ma J."/>
        </authorList>
    </citation>
    <scope>NUCLEOTIDE SEQUENCE [LARGE SCALE GENOMIC DNA]</scope>
    <source>
        <strain evidence="3">CGMCC 4.7608</strain>
    </source>
</reference>
<dbReference type="Proteomes" id="UP001595999">
    <property type="component" value="Unassembled WGS sequence"/>
</dbReference>
<evidence type="ECO:0000256" key="1">
    <source>
        <dbReference type="SAM" id="SignalP"/>
    </source>
</evidence>
<feature type="signal peptide" evidence="1">
    <location>
        <begin position="1"/>
        <end position="23"/>
    </location>
</feature>
<protein>
    <submittedName>
        <fullName evidence="2">Uncharacterized protein</fullName>
    </submittedName>
</protein>
<evidence type="ECO:0000313" key="3">
    <source>
        <dbReference type="Proteomes" id="UP001595999"/>
    </source>
</evidence>
<gene>
    <name evidence="2" type="ORF">ACFO0R_22865</name>
</gene>
<dbReference type="RefSeq" id="WP_231464814.1">
    <property type="nucleotide sequence ID" value="NZ_JAJOHW010000150.1"/>
</dbReference>
<comment type="caution">
    <text evidence="2">The sequence shown here is derived from an EMBL/GenBank/DDBJ whole genome shotgun (WGS) entry which is preliminary data.</text>
</comment>
<proteinExistence type="predicted"/>
<feature type="chain" id="PRO_5045849314" evidence="1">
    <location>
        <begin position="24"/>
        <end position="443"/>
    </location>
</feature>
<evidence type="ECO:0000313" key="2">
    <source>
        <dbReference type="EMBL" id="MFC4492462.1"/>
    </source>
</evidence>
<accession>A0ABV8ZZP6</accession>
<organism evidence="2 3">
    <name type="scientific">Chromobacterium aquaticum</name>
    <dbReference type="NCBI Taxonomy" id="467180"/>
    <lineage>
        <taxon>Bacteria</taxon>
        <taxon>Pseudomonadati</taxon>
        <taxon>Pseudomonadota</taxon>
        <taxon>Betaproteobacteria</taxon>
        <taxon>Neisseriales</taxon>
        <taxon>Chromobacteriaceae</taxon>
        <taxon>Chromobacterium</taxon>
    </lineage>
</organism>
<keyword evidence="3" id="KW-1185">Reference proteome</keyword>
<dbReference type="EMBL" id="JBHSEK010000030">
    <property type="protein sequence ID" value="MFC4492462.1"/>
    <property type="molecule type" value="Genomic_DNA"/>
</dbReference>
<keyword evidence="1" id="KW-0732">Signal</keyword>